<evidence type="ECO:0000313" key="1">
    <source>
        <dbReference type="EMBL" id="KIM77518.1"/>
    </source>
</evidence>
<protein>
    <submittedName>
        <fullName evidence="1">Uncharacterized protein</fullName>
    </submittedName>
</protein>
<feature type="non-terminal residue" evidence="1">
    <location>
        <position position="126"/>
    </location>
</feature>
<dbReference type="Proteomes" id="UP000054166">
    <property type="component" value="Unassembled WGS sequence"/>
</dbReference>
<dbReference type="AlphaFoldDB" id="A0A0C3AU99"/>
<evidence type="ECO:0000313" key="2">
    <source>
        <dbReference type="Proteomes" id="UP000054166"/>
    </source>
</evidence>
<accession>A0A0C3AU99</accession>
<reference evidence="2" key="2">
    <citation type="submission" date="2015-01" db="EMBL/GenBank/DDBJ databases">
        <title>Evolutionary Origins and Diversification of the Mycorrhizal Mutualists.</title>
        <authorList>
            <consortium name="DOE Joint Genome Institute"/>
            <consortium name="Mycorrhizal Genomics Consortium"/>
            <person name="Kohler A."/>
            <person name="Kuo A."/>
            <person name="Nagy L.G."/>
            <person name="Floudas D."/>
            <person name="Copeland A."/>
            <person name="Barry K.W."/>
            <person name="Cichocki N."/>
            <person name="Veneault-Fourrey C."/>
            <person name="LaButti K."/>
            <person name="Lindquist E.A."/>
            <person name="Lipzen A."/>
            <person name="Lundell T."/>
            <person name="Morin E."/>
            <person name="Murat C."/>
            <person name="Riley R."/>
            <person name="Ohm R."/>
            <person name="Sun H."/>
            <person name="Tunlid A."/>
            <person name="Henrissat B."/>
            <person name="Grigoriev I.V."/>
            <person name="Hibbett D.S."/>
            <person name="Martin F."/>
        </authorList>
    </citation>
    <scope>NUCLEOTIDE SEQUENCE [LARGE SCALE GENOMIC DNA]</scope>
    <source>
        <strain evidence="2">F 1598</strain>
    </source>
</reference>
<sequence>MGAVSSKQLHVKHSINHALSTPMAHSNSDGYSYIMSYALFQSFLCSHLKRPLSFLIFSSGDYTFSILLSTILITNRTQGIIEWTLFTTHIPLTRTPLFPFQKHKSMDPFRRARRKLWTPQVYRPRV</sequence>
<organism evidence="1 2">
    <name type="scientific">Piloderma croceum (strain F 1598)</name>
    <dbReference type="NCBI Taxonomy" id="765440"/>
    <lineage>
        <taxon>Eukaryota</taxon>
        <taxon>Fungi</taxon>
        <taxon>Dikarya</taxon>
        <taxon>Basidiomycota</taxon>
        <taxon>Agaricomycotina</taxon>
        <taxon>Agaricomycetes</taxon>
        <taxon>Agaricomycetidae</taxon>
        <taxon>Atheliales</taxon>
        <taxon>Atheliaceae</taxon>
        <taxon>Piloderma</taxon>
    </lineage>
</organism>
<keyword evidence="2" id="KW-1185">Reference proteome</keyword>
<reference evidence="1 2" key="1">
    <citation type="submission" date="2014-04" db="EMBL/GenBank/DDBJ databases">
        <authorList>
            <consortium name="DOE Joint Genome Institute"/>
            <person name="Kuo A."/>
            <person name="Tarkka M."/>
            <person name="Buscot F."/>
            <person name="Kohler A."/>
            <person name="Nagy L.G."/>
            <person name="Floudas D."/>
            <person name="Copeland A."/>
            <person name="Barry K.W."/>
            <person name="Cichocki N."/>
            <person name="Veneault-Fourrey C."/>
            <person name="LaButti K."/>
            <person name="Lindquist E.A."/>
            <person name="Lipzen A."/>
            <person name="Lundell T."/>
            <person name="Morin E."/>
            <person name="Murat C."/>
            <person name="Sun H."/>
            <person name="Tunlid A."/>
            <person name="Henrissat B."/>
            <person name="Grigoriev I.V."/>
            <person name="Hibbett D.S."/>
            <person name="Martin F."/>
            <person name="Nordberg H.P."/>
            <person name="Cantor M.N."/>
            <person name="Hua S.X."/>
        </authorList>
    </citation>
    <scope>NUCLEOTIDE SEQUENCE [LARGE SCALE GENOMIC DNA]</scope>
    <source>
        <strain evidence="1 2">F 1598</strain>
    </source>
</reference>
<dbReference type="HOGENOM" id="CLU_1986903_0_0_1"/>
<name>A0A0C3AU99_PILCF</name>
<gene>
    <name evidence="1" type="ORF">PILCRDRAFT_825297</name>
</gene>
<dbReference type="EMBL" id="KN833024">
    <property type="protein sequence ID" value="KIM77518.1"/>
    <property type="molecule type" value="Genomic_DNA"/>
</dbReference>
<proteinExistence type="predicted"/>
<dbReference type="InParanoid" id="A0A0C3AU99"/>